<dbReference type="PROSITE" id="PS00175">
    <property type="entry name" value="PG_MUTASE"/>
    <property type="match status" value="1"/>
</dbReference>
<dbReference type="SMART" id="SM00855">
    <property type="entry name" value="PGAM"/>
    <property type="match status" value="1"/>
</dbReference>
<evidence type="ECO:0000313" key="3">
    <source>
        <dbReference type="EMBL" id="WFR96012.1"/>
    </source>
</evidence>
<dbReference type="SUPFAM" id="SSF53254">
    <property type="entry name" value="Phosphoglycerate mutase-like"/>
    <property type="match status" value="1"/>
</dbReference>
<sequence>MTLYVIRHGQTDWNAERRLQGQRDIDLNDIGREQARVNGLTLAALLGDEALNFDYVASPLARTRATMEIARAAMGLPPEDYRTDERLVEVSFGAWEGSTLKELKITQPERLVERNTSKWDFIPPGENAESYEILSWRVGSWLQSVDKPTVCVAHGGVIRSLFRLVAEIPKEEAAEGEIPQDKILRIELQDRTIGWID</sequence>
<proteinExistence type="predicted"/>
<evidence type="ECO:0000256" key="2">
    <source>
        <dbReference type="PIRSR" id="PIRSR613078-2"/>
    </source>
</evidence>
<dbReference type="CDD" id="cd07067">
    <property type="entry name" value="HP_PGM_like"/>
    <property type="match status" value="1"/>
</dbReference>
<feature type="binding site" evidence="2">
    <location>
        <position position="62"/>
    </location>
    <ligand>
        <name>substrate</name>
    </ligand>
</feature>
<dbReference type="Pfam" id="PF00300">
    <property type="entry name" value="His_Phos_1"/>
    <property type="match status" value="1"/>
</dbReference>
<dbReference type="KEGG" id="rtu:PR017_02335"/>
<reference evidence="4" key="2">
    <citation type="journal article" date="2023" name="MicrobiologyOpen">
        <title>Genomics of the tumorigenes clade of the family Rhizobiaceae and description of Rhizobium rhododendri sp. nov.</title>
        <authorList>
            <person name="Kuzmanovic N."/>
            <person name="diCenzo G.C."/>
            <person name="Bunk B."/>
            <person name="Sproeer C."/>
            <person name="Fruehling A."/>
            <person name="Neumann-Schaal M."/>
            <person name="Overmann J."/>
            <person name="Smalla K."/>
        </authorList>
    </citation>
    <scope>NUCLEOTIDE SEQUENCE [LARGE SCALE GENOMIC DNA]</scope>
    <source>
        <strain evidence="4">1078</strain>
    </source>
</reference>
<feature type="active site" description="Proton donor/acceptor" evidence="1">
    <location>
        <position position="89"/>
    </location>
</feature>
<protein>
    <submittedName>
        <fullName evidence="3">Phosphoglycerate mutase family protein</fullName>
    </submittedName>
</protein>
<dbReference type="GO" id="GO:0005737">
    <property type="term" value="C:cytoplasm"/>
    <property type="evidence" value="ECO:0007669"/>
    <property type="project" value="TreeGrafter"/>
</dbReference>
<dbReference type="PANTHER" id="PTHR48100:SF59">
    <property type="entry name" value="ADENOSYLCOBALAMIN_ALPHA-RIBAZOLE PHOSPHATASE"/>
    <property type="match status" value="1"/>
</dbReference>
<dbReference type="PANTHER" id="PTHR48100">
    <property type="entry name" value="BROAD-SPECIFICITY PHOSPHATASE YOR283W-RELATED"/>
    <property type="match status" value="1"/>
</dbReference>
<organism evidence="3 4">
    <name type="scientific">Rhizobium tumorigenes</name>
    <dbReference type="NCBI Taxonomy" id="2041385"/>
    <lineage>
        <taxon>Bacteria</taxon>
        <taxon>Pseudomonadati</taxon>
        <taxon>Pseudomonadota</taxon>
        <taxon>Alphaproteobacteria</taxon>
        <taxon>Hyphomicrobiales</taxon>
        <taxon>Rhizobiaceae</taxon>
        <taxon>Rhizobium/Agrobacterium group</taxon>
        <taxon>Rhizobium</taxon>
    </lineage>
</organism>
<dbReference type="Gene3D" id="3.40.50.1240">
    <property type="entry name" value="Phosphoglycerate mutase-like"/>
    <property type="match status" value="1"/>
</dbReference>
<gene>
    <name evidence="3" type="ORF">PR017_02335</name>
</gene>
<evidence type="ECO:0000256" key="1">
    <source>
        <dbReference type="PIRSR" id="PIRSR613078-1"/>
    </source>
</evidence>
<reference evidence="3 4" key="1">
    <citation type="journal article" date="2018" name="Sci. Rep.">
        <title>Rhizobium tumorigenes sp. nov., a novel plant tumorigenic bacterium isolated from cane gall tumors on thornless blackberry.</title>
        <authorList>
            <person name="Kuzmanovi N."/>
            <person name="Smalla K."/>
            <person name="Gronow S."/>
            <person name="PuBawska J."/>
        </authorList>
    </citation>
    <scope>NUCLEOTIDE SEQUENCE [LARGE SCALE GENOMIC DNA]</scope>
    <source>
        <strain evidence="3 4">1078</strain>
    </source>
</reference>
<dbReference type="PIRSF" id="PIRSF000709">
    <property type="entry name" value="6PFK_2-Ptase"/>
    <property type="match status" value="1"/>
</dbReference>
<dbReference type="RefSeq" id="WP_111217751.1">
    <property type="nucleotide sequence ID" value="NZ_CP117255.1"/>
</dbReference>
<accession>A0AAF1KQU3</accession>
<dbReference type="InterPro" id="IPR050275">
    <property type="entry name" value="PGM_Phosphatase"/>
</dbReference>
<name>A0AAF1KQU3_9HYPH</name>
<keyword evidence="4" id="KW-1185">Reference proteome</keyword>
<dbReference type="GO" id="GO:0016791">
    <property type="term" value="F:phosphatase activity"/>
    <property type="evidence" value="ECO:0007669"/>
    <property type="project" value="TreeGrafter"/>
</dbReference>
<dbReference type="AlphaFoldDB" id="A0AAF1KQU3"/>
<dbReference type="EMBL" id="CP117255">
    <property type="protein sequence ID" value="WFR96012.1"/>
    <property type="molecule type" value="Genomic_DNA"/>
</dbReference>
<dbReference type="InterPro" id="IPR001345">
    <property type="entry name" value="PG/BPGM_mutase_AS"/>
</dbReference>
<dbReference type="Proteomes" id="UP000249499">
    <property type="component" value="Chromosome"/>
</dbReference>
<feature type="binding site" evidence="2">
    <location>
        <begin position="7"/>
        <end position="14"/>
    </location>
    <ligand>
        <name>substrate</name>
    </ligand>
</feature>
<dbReference type="InterPro" id="IPR013078">
    <property type="entry name" value="His_Pase_superF_clade-1"/>
</dbReference>
<dbReference type="InterPro" id="IPR029033">
    <property type="entry name" value="His_PPase_superfam"/>
</dbReference>
<evidence type="ECO:0000313" key="4">
    <source>
        <dbReference type="Proteomes" id="UP000249499"/>
    </source>
</evidence>
<feature type="active site" description="Tele-phosphohistidine intermediate" evidence="1">
    <location>
        <position position="8"/>
    </location>
</feature>